<dbReference type="InterPro" id="IPR001995">
    <property type="entry name" value="Peptidase_A2_cat"/>
</dbReference>
<keyword evidence="1" id="KW-0378">Hydrolase</keyword>
<keyword evidence="4" id="KW-1185">Reference proteome</keyword>
<gene>
    <name evidence="3" type="ORF">GCM10023150_22180</name>
</gene>
<proteinExistence type="predicted"/>
<dbReference type="SUPFAM" id="SSF50630">
    <property type="entry name" value="Acid proteases"/>
    <property type="match status" value="1"/>
</dbReference>
<organism evidence="3 4">
    <name type="scientific">Kangiella taiwanensis</name>
    <dbReference type="NCBI Taxonomy" id="1079179"/>
    <lineage>
        <taxon>Bacteria</taxon>
        <taxon>Pseudomonadati</taxon>
        <taxon>Pseudomonadota</taxon>
        <taxon>Gammaproteobacteria</taxon>
        <taxon>Kangiellales</taxon>
        <taxon>Kangiellaceae</taxon>
        <taxon>Kangiella</taxon>
    </lineage>
</organism>
<dbReference type="RefSeq" id="WP_223579074.1">
    <property type="nucleotide sequence ID" value="NZ_BAABFU010000003.1"/>
</dbReference>
<dbReference type="InterPro" id="IPR021109">
    <property type="entry name" value="Peptidase_aspartic_dom_sf"/>
</dbReference>
<dbReference type="CDD" id="cd00303">
    <property type="entry name" value="retropepsin_like"/>
    <property type="match status" value="1"/>
</dbReference>
<protein>
    <recommendedName>
        <fullName evidence="2">Peptidase A2 domain-containing protein</fullName>
    </recommendedName>
</protein>
<evidence type="ECO:0000259" key="2">
    <source>
        <dbReference type="PROSITE" id="PS50175"/>
    </source>
</evidence>
<name>A0ABP8I8B7_9GAMM</name>
<dbReference type="Pfam" id="PF13975">
    <property type="entry name" value="gag-asp_proteas"/>
    <property type="match status" value="1"/>
</dbReference>
<dbReference type="Pfam" id="PF13650">
    <property type="entry name" value="Asp_protease_2"/>
    <property type="match status" value="1"/>
</dbReference>
<evidence type="ECO:0000256" key="1">
    <source>
        <dbReference type="ARBA" id="ARBA00022801"/>
    </source>
</evidence>
<accession>A0ABP8I8B7</accession>
<dbReference type="Gene3D" id="2.40.70.10">
    <property type="entry name" value="Acid Proteases"/>
    <property type="match status" value="2"/>
</dbReference>
<evidence type="ECO:0000313" key="4">
    <source>
        <dbReference type="Proteomes" id="UP001501294"/>
    </source>
</evidence>
<comment type="caution">
    <text evidence="3">The sequence shown here is derived from an EMBL/GenBank/DDBJ whole genome shotgun (WGS) entry which is preliminary data.</text>
</comment>
<sequence>MKAQKLMIGLVGFLHLYCSPIYAFQDNPEGWIPIDSESRALVLNVEINDQPAKVLLDTGASIHALNSSIVEKTGIKGNSARAITLIGINGEVQAPLSEPFDITADGQSFTLRDIPIINSDTPYDMILGRKFFEQSVVQIDYPNNRVRFLSPEVVNFESNIDVRYEYDGGLLVEAYIAGEKAWMLLDTGSNTLALLKRKFIFKNELDQYAVEGVTHQVSGIAESADFSVIKVEEFRLGTYDFDSFLAIYNQDYKNAFDEKKRYLFSRIPEESSVQDGILGYEILRNFIITIDYKRKKVHLYYPST</sequence>
<dbReference type="EMBL" id="BAABFU010000003">
    <property type="protein sequence ID" value="GAA4353496.1"/>
    <property type="molecule type" value="Genomic_DNA"/>
</dbReference>
<dbReference type="Proteomes" id="UP001501294">
    <property type="component" value="Unassembled WGS sequence"/>
</dbReference>
<reference evidence="4" key="1">
    <citation type="journal article" date="2019" name="Int. J. Syst. Evol. Microbiol.">
        <title>The Global Catalogue of Microorganisms (GCM) 10K type strain sequencing project: providing services to taxonomists for standard genome sequencing and annotation.</title>
        <authorList>
            <consortium name="The Broad Institute Genomics Platform"/>
            <consortium name="The Broad Institute Genome Sequencing Center for Infectious Disease"/>
            <person name="Wu L."/>
            <person name="Ma J."/>
        </authorList>
    </citation>
    <scope>NUCLEOTIDE SEQUENCE [LARGE SCALE GENOMIC DNA]</scope>
    <source>
        <strain evidence="4">JCM 17727</strain>
    </source>
</reference>
<dbReference type="PROSITE" id="PS50175">
    <property type="entry name" value="ASP_PROT_RETROV"/>
    <property type="match status" value="1"/>
</dbReference>
<evidence type="ECO:0000313" key="3">
    <source>
        <dbReference type="EMBL" id="GAA4353496.1"/>
    </source>
</evidence>
<feature type="domain" description="Peptidase A2" evidence="2">
    <location>
        <begin position="52"/>
        <end position="131"/>
    </location>
</feature>